<dbReference type="Gene3D" id="3.20.20.70">
    <property type="entry name" value="Aldolase class I"/>
    <property type="match status" value="1"/>
</dbReference>
<evidence type="ECO:0000259" key="4">
    <source>
        <dbReference type="Pfam" id="PF14509"/>
    </source>
</evidence>
<dbReference type="GO" id="GO:0016787">
    <property type="term" value="F:hydrolase activity"/>
    <property type="evidence" value="ECO:0007669"/>
    <property type="project" value="UniProtKB-KW"/>
</dbReference>
<dbReference type="Pfam" id="PF14508">
    <property type="entry name" value="GH97_N"/>
    <property type="match status" value="1"/>
</dbReference>
<protein>
    <submittedName>
        <fullName evidence="5">Glycoside hydrolase family 97 protein</fullName>
    </submittedName>
</protein>
<accession>A0A4S1WII7</accession>
<evidence type="ECO:0000313" key="6">
    <source>
        <dbReference type="Proteomes" id="UP000309848"/>
    </source>
</evidence>
<dbReference type="InterPro" id="IPR013785">
    <property type="entry name" value="Aldolase_TIM"/>
</dbReference>
<feature type="chain" id="PRO_5020872789" evidence="1">
    <location>
        <begin position="20"/>
        <end position="686"/>
    </location>
</feature>
<name>A0A4S1WII7_9SPHN</name>
<dbReference type="Pfam" id="PF14509">
    <property type="entry name" value="GH97_C"/>
    <property type="match status" value="1"/>
</dbReference>
<dbReference type="GO" id="GO:0030246">
    <property type="term" value="F:carbohydrate binding"/>
    <property type="evidence" value="ECO:0007669"/>
    <property type="project" value="InterPro"/>
</dbReference>
<evidence type="ECO:0000313" key="5">
    <source>
        <dbReference type="EMBL" id="TGX42503.1"/>
    </source>
</evidence>
<evidence type="ECO:0000259" key="3">
    <source>
        <dbReference type="Pfam" id="PF14508"/>
    </source>
</evidence>
<dbReference type="InterPro" id="IPR029486">
    <property type="entry name" value="GH97_N"/>
</dbReference>
<dbReference type="InterPro" id="IPR052720">
    <property type="entry name" value="Glycosyl_hydrolase_97"/>
</dbReference>
<dbReference type="OrthoDB" id="57532at2"/>
<dbReference type="InterPro" id="IPR019563">
    <property type="entry name" value="GH97_catalytic"/>
</dbReference>
<gene>
    <name evidence="5" type="ORF">E5A74_11750</name>
</gene>
<feature type="domain" description="Glycosyl-hydrolase 97 catalytic" evidence="2">
    <location>
        <begin position="302"/>
        <end position="489"/>
    </location>
</feature>
<dbReference type="InterPro" id="IPR014718">
    <property type="entry name" value="GH-type_carb-bd"/>
</dbReference>
<organism evidence="5 6">
    <name type="scientific">Sphingomonas naasensis</name>
    <dbReference type="NCBI Taxonomy" id="1344951"/>
    <lineage>
        <taxon>Bacteria</taxon>
        <taxon>Pseudomonadati</taxon>
        <taxon>Pseudomonadota</taxon>
        <taxon>Alphaproteobacteria</taxon>
        <taxon>Sphingomonadales</taxon>
        <taxon>Sphingomonadaceae</taxon>
        <taxon>Sphingomonas</taxon>
    </lineage>
</organism>
<dbReference type="Gene3D" id="2.70.98.10">
    <property type="match status" value="1"/>
</dbReference>
<keyword evidence="1" id="KW-0732">Signal</keyword>
<dbReference type="InterPro" id="IPR029483">
    <property type="entry name" value="GH97_C"/>
</dbReference>
<keyword evidence="5" id="KW-0378">Hydrolase</keyword>
<dbReference type="Pfam" id="PF10566">
    <property type="entry name" value="Glyco_hydro_97"/>
    <property type="match status" value="1"/>
</dbReference>
<feature type="domain" description="Glycosyl-hydrolase 97 N-terminal" evidence="3">
    <location>
        <begin position="36"/>
        <end position="284"/>
    </location>
</feature>
<reference evidence="5 6" key="1">
    <citation type="submission" date="2019-04" db="EMBL/GenBank/DDBJ databases">
        <title>Sphingomonas psychrotolerans sp. nov., isolated from soil in the Tianshan Mountains, Xinjiang, China.</title>
        <authorList>
            <person name="Luo Y."/>
            <person name="Sheng H."/>
        </authorList>
    </citation>
    <scope>NUCLEOTIDE SEQUENCE [LARGE SCALE GENOMIC DNA]</scope>
    <source>
        <strain evidence="5 6">KIS18-15</strain>
    </source>
</reference>
<evidence type="ECO:0000259" key="2">
    <source>
        <dbReference type="Pfam" id="PF10566"/>
    </source>
</evidence>
<proteinExistence type="predicted"/>
<dbReference type="RefSeq" id="WP_135985077.1">
    <property type="nucleotide sequence ID" value="NZ_JAASQM010000004.1"/>
</dbReference>
<dbReference type="Proteomes" id="UP000309848">
    <property type="component" value="Unassembled WGS sequence"/>
</dbReference>
<evidence type="ECO:0000256" key="1">
    <source>
        <dbReference type="SAM" id="SignalP"/>
    </source>
</evidence>
<comment type="caution">
    <text evidence="5">The sequence shown here is derived from an EMBL/GenBank/DDBJ whole genome shotgun (WGS) entry which is preliminary data.</text>
</comment>
<feature type="signal peptide" evidence="1">
    <location>
        <begin position="1"/>
        <end position="19"/>
    </location>
</feature>
<dbReference type="PANTHER" id="PTHR35803">
    <property type="entry name" value="GLUCAN 1,4-ALPHA-GLUCOSIDASE SUSB-RELATED"/>
    <property type="match status" value="1"/>
</dbReference>
<feature type="domain" description="Glycosyl-hydrolase 97 C-terminal oligomerisation" evidence="4">
    <location>
        <begin position="581"/>
        <end position="683"/>
    </location>
</feature>
<dbReference type="PANTHER" id="PTHR35803:SF1">
    <property type="entry name" value="GLUCAN 1,4-ALPHA-GLUCOSIDASE SUSB"/>
    <property type="match status" value="1"/>
</dbReference>
<keyword evidence="6" id="KW-1185">Reference proteome</keyword>
<dbReference type="EMBL" id="SRXU01000004">
    <property type="protein sequence ID" value="TGX42503.1"/>
    <property type="molecule type" value="Genomic_DNA"/>
</dbReference>
<sequence>MLRGLWALCALLVAVPAAAQVEQSTTARADANAPTIASPDGRISVSVTTDGDGRPLYSVSRGGKQIIAPSALGFLFTDAAKMQRNFRIESKASSSVDTSWEQPWGEWKTIRDRHNELRVRFKESKDLGRVMDVVFRVFDDGVGFRYELPEQPNLKTAHIADEMTEFALTQDGEAWWIPGSEWNRDEYQWNRTPISSVPLAHTPLTVKLKDGTHIAFHEAALVDYSGTWLQRVEGTKFKTVLIPSAGGAKVVRGTPFVTPWRTMILSDDAPGLYMSHIELNLNEPNKLGDVSYFKPSKYVGVWWEMHLGTAGWGSTPKPGAATANVKRYIDFAAKHGFPGVLVEGWNVGWDTEWFANGKGFQFDTPAPWFDAEALAAYAKNKGVQIIGHHETGGSPSHYEDQLERGMAFAAAHGESVVKTGYVTDAGQLERVGPNGEPLREWHDGQFSAQHHLRVLEMAHKYRIAIDAHEPIKDTGLRRTYPNWVSREGARGQEYNAWGEPKNAPEHEANMVFTRMLAGPMDFTPGVLSLTGKGGTPILSTEAKQLALYVVLYSPVQMAADLPENYAKHMAAFQFIKDVPTDWEDTRVLNGEVGDYVTFARKQRGGQDWYLGAVGDEQARSMEVKLDFLAPGKAYEAQIYRDGDDADYRTEKRHAIMIEKRRVTAADAMTLRLAPGGGVAIRFKAVK</sequence>
<dbReference type="AlphaFoldDB" id="A0A4S1WII7"/>